<dbReference type="AlphaFoldDB" id="G3H915"/>
<sequence>MDPLGAPSQFVDVDTLLSWGDSYKDELNSHDSTAETFQEDTIRSPFLYNRDINGKVVLWKGDVALLNCTAIVNTSNESLTDKNPVSESIFMLAGPDLKEDLQKLKGDWALLGMLLLGDTLMSSTMKKSVGCFWRKGCIES</sequence>
<dbReference type="SUPFAM" id="SSF52949">
    <property type="entry name" value="Macro domain-like"/>
    <property type="match status" value="1"/>
</dbReference>
<dbReference type="Proteomes" id="UP000001075">
    <property type="component" value="Unassembled WGS sequence"/>
</dbReference>
<proteinExistence type="predicted"/>
<dbReference type="Gene3D" id="3.40.220.10">
    <property type="entry name" value="Leucine Aminopeptidase, subunit E, domain 1"/>
    <property type="match status" value="1"/>
</dbReference>
<organism evidence="1 2">
    <name type="scientific">Cricetulus griseus</name>
    <name type="common">Chinese hamster</name>
    <name type="synonym">Cricetulus barabensis griseus</name>
    <dbReference type="NCBI Taxonomy" id="10029"/>
    <lineage>
        <taxon>Eukaryota</taxon>
        <taxon>Metazoa</taxon>
        <taxon>Chordata</taxon>
        <taxon>Craniata</taxon>
        <taxon>Vertebrata</taxon>
        <taxon>Euteleostomi</taxon>
        <taxon>Mammalia</taxon>
        <taxon>Eutheria</taxon>
        <taxon>Euarchontoglires</taxon>
        <taxon>Glires</taxon>
        <taxon>Rodentia</taxon>
        <taxon>Myomorpha</taxon>
        <taxon>Muroidea</taxon>
        <taxon>Cricetidae</taxon>
        <taxon>Cricetinae</taxon>
        <taxon>Cricetulus</taxon>
    </lineage>
</organism>
<dbReference type="PANTHER" id="PTHR11106:SF72">
    <property type="entry name" value="GANGLIOSIDE-INDUCED DIFFERENTIATION-ASSOCIATED PROTEIN 2"/>
    <property type="match status" value="1"/>
</dbReference>
<dbReference type="InterPro" id="IPR043472">
    <property type="entry name" value="Macro_dom-like"/>
</dbReference>
<evidence type="ECO:0000313" key="2">
    <source>
        <dbReference type="Proteomes" id="UP000001075"/>
    </source>
</evidence>
<dbReference type="EMBL" id="JH000221">
    <property type="protein sequence ID" value="EGW05813.1"/>
    <property type="molecule type" value="Genomic_DNA"/>
</dbReference>
<accession>G3H915</accession>
<gene>
    <name evidence="1" type="ORF">I79_006876</name>
</gene>
<dbReference type="STRING" id="10029.G3H915"/>
<dbReference type="PANTHER" id="PTHR11106">
    <property type="entry name" value="GANGLIOSIDE INDUCED DIFFERENTIATION ASSOCIATED PROTEIN 2-RELATED"/>
    <property type="match status" value="1"/>
</dbReference>
<dbReference type="InParanoid" id="G3H915"/>
<reference evidence="2" key="1">
    <citation type="journal article" date="2011" name="Nat. Biotechnol.">
        <title>The genomic sequence of the Chinese hamster ovary (CHO)-K1 cell line.</title>
        <authorList>
            <person name="Xu X."/>
            <person name="Nagarajan H."/>
            <person name="Lewis N.E."/>
            <person name="Pan S."/>
            <person name="Cai Z."/>
            <person name="Liu X."/>
            <person name="Chen W."/>
            <person name="Xie M."/>
            <person name="Wang W."/>
            <person name="Hammond S."/>
            <person name="Andersen M.R."/>
            <person name="Neff N."/>
            <person name="Passarelli B."/>
            <person name="Koh W."/>
            <person name="Fan H.C."/>
            <person name="Wang J."/>
            <person name="Gui Y."/>
            <person name="Lee K.H."/>
            <person name="Betenbaugh M.J."/>
            <person name="Quake S.R."/>
            <person name="Famili I."/>
            <person name="Palsson B.O."/>
            <person name="Wang J."/>
        </authorList>
    </citation>
    <scope>NUCLEOTIDE SEQUENCE [LARGE SCALE GENOMIC DNA]</scope>
    <source>
        <strain evidence="2">CHO K1 cell line</strain>
    </source>
</reference>
<protein>
    <submittedName>
        <fullName evidence="1">Ganglioside-induced differentiation-associated-protein 2</fullName>
    </submittedName>
</protein>
<evidence type="ECO:0000313" key="1">
    <source>
        <dbReference type="EMBL" id="EGW05813.1"/>
    </source>
</evidence>
<name>G3H915_CRIGR</name>